<evidence type="ECO:0000256" key="3">
    <source>
        <dbReference type="ARBA" id="ARBA00022630"/>
    </source>
</evidence>
<gene>
    <name evidence="8" type="primary">alkJ</name>
    <name evidence="8" type="ORF">BN59_01685</name>
</gene>
<protein>
    <submittedName>
        <fullName evidence="8">Alcohol dehydrogenase [acceptor]</fullName>
    </submittedName>
</protein>
<dbReference type="EMBL" id="CCSB01000002">
    <property type="protein sequence ID" value="CDZ77402.1"/>
    <property type="molecule type" value="Genomic_DNA"/>
</dbReference>
<evidence type="ECO:0000313" key="9">
    <source>
        <dbReference type="Proteomes" id="UP000044071"/>
    </source>
</evidence>
<dbReference type="SUPFAM" id="SSF54373">
    <property type="entry name" value="FAD-linked reductases, C-terminal domain"/>
    <property type="match status" value="1"/>
</dbReference>
<evidence type="ECO:0000256" key="2">
    <source>
        <dbReference type="ARBA" id="ARBA00010790"/>
    </source>
</evidence>
<dbReference type="InterPro" id="IPR007867">
    <property type="entry name" value="GMC_OxRtase_C"/>
</dbReference>
<dbReference type="OrthoDB" id="9785276at2"/>
<proteinExistence type="inferred from homology"/>
<sequence>MKNFDFIIVGGGTAGCIIANRLSANPNYSVLLIEAGRNANHLFTKLPVGQSRIVANKNWDWRLPAQADSSCANREAIWPAGKCLGGGSSINGMVYVRGHRLDFDNWQALGNEGWSYADVLPYFKKIESFQELTSPYRGTTGLLKVREVIKPHALTRVFIEAAQELRIPFNPDYNGKEQEGVGICQTNQSKRWRQSTAEAYLKPAAKRKNLTIISEATVHKINFSAKTAQSVSVYLKGGLELFHATKEIILCAGTMNSAKLLLQSGVGPADELFSQCIHPLKGVGKNLQEHPNSWLSALVNLSTYNTDLHPWRGLKHLWQWLSQGGGALATPIAHALCFLKTRKDLYQPDIQIHFTPFSYELIKGKLSLSKQAAFVLTPNICRPKTRGFIKLQSVDPKHPPLISYQALANEQDVQTLLAGCQFARKLMQSKAFKPYVLSERFPGGNINSEQEWIDYLRNHSSLGYHPVGSCKMGNDESAVVDSSLRVHGLQRLRVADASIMPVITSGNTNAPTMMIAEKAADLILRACD</sequence>
<dbReference type="InterPro" id="IPR036188">
    <property type="entry name" value="FAD/NAD-bd_sf"/>
</dbReference>
<evidence type="ECO:0000256" key="4">
    <source>
        <dbReference type="ARBA" id="ARBA00022827"/>
    </source>
</evidence>
<dbReference type="STRING" id="1034943.BN59_01685"/>
<dbReference type="PIRSF" id="PIRSF000137">
    <property type="entry name" value="Alcohol_oxidase"/>
    <property type="match status" value="1"/>
</dbReference>
<name>A0A078KWN7_9GAMM</name>
<dbReference type="GO" id="GO:0016614">
    <property type="term" value="F:oxidoreductase activity, acting on CH-OH group of donors"/>
    <property type="evidence" value="ECO:0007669"/>
    <property type="project" value="InterPro"/>
</dbReference>
<comment type="cofactor">
    <cofactor evidence="1 5">
        <name>FAD</name>
        <dbReference type="ChEBI" id="CHEBI:57692"/>
    </cofactor>
</comment>
<evidence type="ECO:0000256" key="6">
    <source>
        <dbReference type="RuleBase" id="RU003968"/>
    </source>
</evidence>
<dbReference type="Pfam" id="PF05199">
    <property type="entry name" value="GMC_oxred_C"/>
    <property type="match status" value="1"/>
</dbReference>
<keyword evidence="9" id="KW-1185">Reference proteome</keyword>
<dbReference type="InterPro" id="IPR000172">
    <property type="entry name" value="GMC_OxRdtase_N"/>
</dbReference>
<dbReference type="Pfam" id="PF00732">
    <property type="entry name" value="GMC_oxred_N"/>
    <property type="match status" value="1"/>
</dbReference>
<evidence type="ECO:0000313" key="8">
    <source>
        <dbReference type="EMBL" id="CDZ77402.1"/>
    </source>
</evidence>
<evidence type="ECO:0000256" key="5">
    <source>
        <dbReference type="PIRSR" id="PIRSR000137-2"/>
    </source>
</evidence>
<dbReference type="Gene3D" id="3.30.560.10">
    <property type="entry name" value="Glucose Oxidase, domain 3"/>
    <property type="match status" value="1"/>
</dbReference>
<dbReference type="eggNOG" id="COG2303">
    <property type="taxonomic scope" value="Bacteria"/>
</dbReference>
<dbReference type="PANTHER" id="PTHR11552">
    <property type="entry name" value="GLUCOSE-METHANOL-CHOLINE GMC OXIDOREDUCTASE"/>
    <property type="match status" value="1"/>
</dbReference>
<feature type="domain" description="Glucose-methanol-choline oxidoreductase N-terminal" evidence="7">
    <location>
        <begin position="81"/>
        <end position="104"/>
    </location>
</feature>
<feature type="binding site" evidence="5">
    <location>
        <position position="218"/>
    </location>
    <ligand>
        <name>FAD</name>
        <dbReference type="ChEBI" id="CHEBI:57692"/>
    </ligand>
</feature>
<organism evidence="8 9">
    <name type="scientific">Legionella massiliensis</name>
    <dbReference type="NCBI Taxonomy" id="1034943"/>
    <lineage>
        <taxon>Bacteria</taxon>
        <taxon>Pseudomonadati</taxon>
        <taxon>Pseudomonadota</taxon>
        <taxon>Gammaproteobacteria</taxon>
        <taxon>Legionellales</taxon>
        <taxon>Legionellaceae</taxon>
        <taxon>Legionella</taxon>
    </lineage>
</organism>
<dbReference type="PROSITE" id="PS00623">
    <property type="entry name" value="GMC_OXRED_1"/>
    <property type="match status" value="1"/>
</dbReference>
<dbReference type="RefSeq" id="WP_043873945.1">
    <property type="nucleotide sequence ID" value="NZ_CCVW01000002.1"/>
</dbReference>
<reference evidence="8 9" key="1">
    <citation type="submission" date="2014-06" db="EMBL/GenBank/DDBJ databases">
        <authorList>
            <person name="Urmite Genomes Urmite Genomes"/>
        </authorList>
    </citation>
    <scope>NUCLEOTIDE SEQUENCE [LARGE SCALE GENOMIC DNA]</scope>
</reference>
<evidence type="ECO:0000256" key="1">
    <source>
        <dbReference type="ARBA" id="ARBA00001974"/>
    </source>
</evidence>
<dbReference type="InterPro" id="IPR012132">
    <property type="entry name" value="GMC_OxRdtase"/>
</dbReference>
<dbReference type="PROSITE" id="PS51257">
    <property type="entry name" value="PROKAR_LIPOPROTEIN"/>
    <property type="match status" value="1"/>
</dbReference>
<dbReference type="PANTHER" id="PTHR11552:SF147">
    <property type="entry name" value="CHOLINE DEHYDROGENASE, MITOCHONDRIAL"/>
    <property type="match status" value="1"/>
</dbReference>
<feature type="binding site" evidence="5">
    <location>
        <begin position="91"/>
        <end position="94"/>
    </location>
    <ligand>
        <name>FAD</name>
        <dbReference type="ChEBI" id="CHEBI:57692"/>
    </ligand>
</feature>
<accession>A0A078KWN7</accession>
<dbReference type="Proteomes" id="UP000044071">
    <property type="component" value="Unassembled WGS sequence"/>
</dbReference>
<dbReference type="SUPFAM" id="SSF51905">
    <property type="entry name" value="FAD/NAD(P)-binding domain"/>
    <property type="match status" value="1"/>
</dbReference>
<dbReference type="AlphaFoldDB" id="A0A078KWN7"/>
<keyword evidence="3 6" id="KW-0285">Flavoprotein</keyword>
<dbReference type="GO" id="GO:0050660">
    <property type="term" value="F:flavin adenine dinucleotide binding"/>
    <property type="evidence" value="ECO:0007669"/>
    <property type="project" value="InterPro"/>
</dbReference>
<keyword evidence="4 5" id="KW-0274">FAD</keyword>
<dbReference type="Gene3D" id="3.50.50.60">
    <property type="entry name" value="FAD/NAD(P)-binding domain"/>
    <property type="match status" value="1"/>
</dbReference>
<comment type="similarity">
    <text evidence="2 6">Belongs to the GMC oxidoreductase family.</text>
</comment>
<evidence type="ECO:0000259" key="7">
    <source>
        <dbReference type="PROSITE" id="PS00623"/>
    </source>
</evidence>